<evidence type="ECO:0000313" key="32">
    <source>
        <dbReference type="Proteomes" id="UP000841561"/>
    </source>
</evidence>
<dbReference type="AlphaFoldDB" id="A0A393QD08"/>
<evidence type="ECO:0000313" key="21">
    <source>
        <dbReference type="Proteomes" id="UP000383365"/>
    </source>
</evidence>
<evidence type="ECO:0000313" key="5">
    <source>
        <dbReference type="EMBL" id="EAE0770963.1"/>
    </source>
</evidence>
<dbReference type="EMBL" id="AAAQOE010000001">
    <property type="protein sequence ID" value="EAE1095413.1"/>
    <property type="molecule type" value="Genomic_DNA"/>
</dbReference>
<dbReference type="EMBL" id="AAAQJJ010000020">
    <property type="protein sequence ID" value="EAE0770963.1"/>
    <property type="molecule type" value="Genomic_DNA"/>
</dbReference>
<dbReference type="EMBL" id="AABAIH010000001">
    <property type="protein sequence ID" value="EAG0993213.1"/>
    <property type="molecule type" value="Genomic_DNA"/>
</dbReference>
<reference evidence="16" key="2">
    <citation type="submission" date="2018-06" db="EMBL/GenBank/DDBJ databases">
        <authorList>
            <consortium name="NCBI Pathogen Detection Project"/>
        </authorList>
    </citation>
    <scope>NUCLEOTIDE SEQUENCE</scope>
    <source>
        <strain evidence="16">LiDS0115</strain>
    </source>
</reference>
<dbReference type="Proteomes" id="UP000371553">
    <property type="component" value="Unassembled WGS sequence"/>
</dbReference>
<evidence type="ECO:0000313" key="8">
    <source>
        <dbReference type="EMBL" id="EAE2896549.1"/>
    </source>
</evidence>
<dbReference type="EMBL" id="AABEVI010000006">
    <property type="protein sequence ID" value="EAH0218784.1"/>
    <property type="molecule type" value="Genomic_DNA"/>
</dbReference>
<evidence type="ECO:0000313" key="7">
    <source>
        <dbReference type="EMBL" id="EAE2661494.1"/>
    </source>
</evidence>
<dbReference type="Proteomes" id="UP000517258">
    <property type="component" value="Unassembled WGS sequence"/>
</dbReference>
<evidence type="ECO:0000313" key="23">
    <source>
        <dbReference type="Proteomes" id="UP000401273"/>
    </source>
</evidence>
<dbReference type="Proteomes" id="UP000548826">
    <property type="component" value="Unassembled WGS sequence"/>
</dbReference>
<dbReference type="EMBL" id="AAAICE010000001">
    <property type="protein sequence ID" value="EAC3880454.1"/>
    <property type="molecule type" value="Genomic_DNA"/>
</dbReference>
<dbReference type="EMBL" id="AANOZB010000004">
    <property type="protein sequence ID" value="EDP8410045.1"/>
    <property type="molecule type" value="Genomic_DNA"/>
</dbReference>
<evidence type="ECO:0000313" key="9">
    <source>
        <dbReference type="EMBL" id="EAG0993213.1"/>
    </source>
</evidence>
<dbReference type="Proteomes" id="UP000406081">
    <property type="component" value="Unassembled WGS sequence"/>
</dbReference>
<dbReference type="Proteomes" id="UP000355989">
    <property type="component" value="Unassembled WGS sequence"/>
</dbReference>
<dbReference type="Proteomes" id="UP000413786">
    <property type="component" value="Unassembled WGS sequence"/>
</dbReference>
<dbReference type="EMBL" id="AAARLF010000001">
    <property type="protein sequence ID" value="EAE2896549.1"/>
    <property type="molecule type" value="Genomic_DNA"/>
</dbReference>
<evidence type="ECO:0000313" key="17">
    <source>
        <dbReference type="Proteomes" id="UP000355989"/>
    </source>
</evidence>
<evidence type="ECO:0000313" key="13">
    <source>
        <dbReference type="EMBL" id="EAH3127525.1"/>
    </source>
</evidence>
<evidence type="ECO:0000313" key="19">
    <source>
        <dbReference type="Proteomes" id="UP000371553"/>
    </source>
</evidence>
<evidence type="ECO:0000313" key="3">
    <source>
        <dbReference type="EMBL" id="EAC5950252.1"/>
    </source>
</evidence>
<dbReference type="EMBL" id="AAAPCR010000001">
    <property type="protein sequence ID" value="EAD8144619.1"/>
    <property type="molecule type" value="Genomic_DNA"/>
</dbReference>
<proteinExistence type="predicted"/>
<evidence type="ECO:0000313" key="12">
    <source>
        <dbReference type="EMBL" id="EAH1615639.1"/>
    </source>
</evidence>
<evidence type="ECO:0000313" key="25">
    <source>
        <dbReference type="Proteomes" id="UP000413786"/>
    </source>
</evidence>
<evidence type="ECO:0000313" key="18">
    <source>
        <dbReference type="Proteomes" id="UP000356407"/>
    </source>
</evidence>
<sequence length="68" mass="8515">MAVFLFLHTISFFKKSIDFFWIWCKILYCSYKKHFIDIYFEKMIYFCNLMKGVKGEFTLLEWNIFCHF</sequence>
<reference evidence="16 32" key="1">
    <citation type="journal article" date="2018" name="Genome Biol.">
        <title>SKESA: strategic k-mer extension for scrupulous assemblies.</title>
        <authorList>
            <person name="Souvorov A."/>
            <person name="Agarwala R."/>
            <person name="Lipman D.J."/>
        </authorList>
    </citation>
    <scope>NUCLEOTIDE SEQUENCE [LARGE SCALE GENOMIC DNA]</scope>
    <source>
        <strain evidence="16 32">LiDS0115</strain>
    </source>
</reference>
<dbReference type="EMBL" id="AABGFX010000006">
    <property type="protein sequence ID" value="EAH3127525.1"/>
    <property type="molecule type" value="Genomic_DNA"/>
</dbReference>
<dbReference type="EMBL" id="AAAJCR010000009">
    <property type="protein sequence ID" value="EAC5950252.1"/>
    <property type="molecule type" value="Genomic_DNA"/>
</dbReference>
<evidence type="ECO:0000313" key="11">
    <source>
        <dbReference type="EMBL" id="EAH0218784.1"/>
    </source>
</evidence>
<evidence type="ECO:0000313" key="26">
    <source>
        <dbReference type="Proteomes" id="UP000470497"/>
    </source>
</evidence>
<dbReference type="Proteomes" id="UP000841561">
    <property type="component" value="Unassembled WGS sequence"/>
</dbReference>
<evidence type="ECO:0000313" key="28">
    <source>
        <dbReference type="Proteomes" id="UP000517258"/>
    </source>
</evidence>
<dbReference type="Proteomes" id="UP000401273">
    <property type="component" value="Unassembled WGS sequence"/>
</dbReference>
<dbReference type="Proteomes" id="UP000388699">
    <property type="component" value="Unassembled WGS sequence"/>
</dbReference>
<evidence type="ECO:0000313" key="24">
    <source>
        <dbReference type="Proteomes" id="UP000406081"/>
    </source>
</evidence>
<evidence type="ECO:0000313" key="2">
    <source>
        <dbReference type="EMBL" id="EAC4483371.1"/>
    </source>
</evidence>
<dbReference type="EMBL" id="AAJEKY010000006">
    <property type="protein sequence ID" value="ECL0131544.1"/>
    <property type="molecule type" value="Genomic_DNA"/>
</dbReference>
<evidence type="ECO:0000313" key="22">
    <source>
        <dbReference type="Proteomes" id="UP000388699"/>
    </source>
</evidence>
<evidence type="ECO:0000313" key="14">
    <source>
        <dbReference type="EMBL" id="ECL0131544.1"/>
    </source>
</evidence>
<evidence type="ECO:0000313" key="30">
    <source>
        <dbReference type="Proteomes" id="UP000529135"/>
    </source>
</evidence>
<evidence type="ECO:0000313" key="31">
    <source>
        <dbReference type="Proteomes" id="UP000548826"/>
    </source>
</evidence>
<dbReference type="EMBL" id="AABFMV010000006">
    <property type="protein sequence ID" value="EAH1615639.1"/>
    <property type="molecule type" value="Genomic_DNA"/>
</dbReference>
<dbReference type="EMBL" id="AAAIJX010000006">
    <property type="protein sequence ID" value="EAC4483371.1"/>
    <property type="molecule type" value="Genomic_DNA"/>
</dbReference>
<organism evidence="8 23">
    <name type="scientific">Listeria monocytogenes</name>
    <dbReference type="NCBI Taxonomy" id="1639"/>
    <lineage>
        <taxon>Bacteria</taxon>
        <taxon>Bacillati</taxon>
        <taxon>Bacillota</taxon>
        <taxon>Bacilli</taxon>
        <taxon>Bacillales</taxon>
        <taxon>Listeriaceae</taxon>
        <taxon>Listeria</taxon>
    </lineage>
</organism>
<evidence type="ECO:0000313" key="1">
    <source>
        <dbReference type="EMBL" id="EAC3880454.1"/>
    </source>
</evidence>
<dbReference type="Proteomes" id="UP000470497">
    <property type="component" value="Unassembled WGS sequence"/>
</dbReference>
<dbReference type="EMBL" id="AABEQV010000006">
    <property type="protein sequence ID" value="EAG9857472.1"/>
    <property type="molecule type" value="Genomic_DNA"/>
</dbReference>
<evidence type="ECO:0000313" key="15">
    <source>
        <dbReference type="EMBL" id="EDP8410045.1"/>
    </source>
</evidence>
<dbReference type="EMBL" id="DAAKPP010000001">
    <property type="protein sequence ID" value="HAC3054332.1"/>
    <property type="molecule type" value="Genomic_DNA"/>
</dbReference>
<dbReference type="Proteomes" id="UP000529135">
    <property type="component" value="Unassembled WGS sequence"/>
</dbReference>
<dbReference type="Proteomes" id="UP000383365">
    <property type="component" value="Unassembled WGS sequence"/>
</dbReference>
<name>A0A393QD08_LISMN</name>
<gene>
    <name evidence="9" type="ORF">A3R20_01140</name>
    <name evidence="3" type="ORF">AP104_12715</name>
    <name evidence="6" type="ORF">APD94_05530</name>
    <name evidence="1" type="ORF">B4X68_00330</name>
    <name evidence="4" type="ORF">CD20_00885</name>
    <name evidence="12" type="ORF">D4271_09475</name>
    <name evidence="10" type="ORF">D4C60_10740</name>
    <name evidence="11" type="ORF">D4D89_10680</name>
    <name evidence="13" type="ORF">D5M70_09415</name>
    <name evidence="5" type="ORF">DG57_14085</name>
    <name evidence="2" type="ORF">E0I39_10745</name>
    <name evidence="7" type="ORF">E1V33_15135</name>
    <name evidence="8" type="ORF">E1W43_01120</name>
    <name evidence="14" type="ORF">FJU19_10585</name>
    <name evidence="15" type="ORF">G3R95_001604</name>
    <name evidence="16" type="ORF">GZK27_02270</name>
</gene>
<evidence type="ECO:0000313" key="27">
    <source>
        <dbReference type="Proteomes" id="UP000478945"/>
    </source>
</evidence>
<evidence type="ECO:0000313" key="20">
    <source>
        <dbReference type="Proteomes" id="UP000378540"/>
    </source>
</evidence>
<reference evidence="21 23" key="4">
    <citation type="submission" date="2019-03" db="EMBL/GenBank/DDBJ databases">
        <authorList>
            <person name="Ashton P.M."/>
            <person name="Dallman T."/>
            <person name="Nair S."/>
            <person name="De Pinna E."/>
            <person name="Peters T."/>
            <person name="Grant K."/>
        </authorList>
    </citation>
    <scope>NUCLEOTIDE SEQUENCE [LARGE SCALE GENOMIC DNA]</scope>
    <source>
        <strain evidence="10 31">429821</strain>
        <strain evidence="12 29">562417</strain>
        <strain evidence="13 30">562428</strain>
        <strain evidence="11 28">563356</strain>
        <strain evidence="2 25">688377</strain>
        <strain evidence="14 27">760311</strain>
        <strain evidence="15 26">883775</strain>
        <strain evidence="7">RL15000161</strain>
        <strain evidence="8">RL15000271</strain>
    </source>
</reference>
<evidence type="ECO:0000313" key="6">
    <source>
        <dbReference type="EMBL" id="EAE1095413.1"/>
    </source>
</evidence>
<evidence type="ECO:0000313" key="10">
    <source>
        <dbReference type="EMBL" id="EAG9857472.1"/>
    </source>
</evidence>
<comment type="caution">
    <text evidence="8">The sequence shown here is derived from an EMBL/GenBank/DDBJ whole genome shotgun (WGS) entry which is preliminary data.</text>
</comment>
<evidence type="ECO:0000313" key="4">
    <source>
        <dbReference type="EMBL" id="EAD8144619.1"/>
    </source>
</evidence>
<reference evidence="17 19" key="3">
    <citation type="submission" date="2018-06" db="EMBL/GenBank/DDBJ databases">
        <authorList>
            <consortium name="GenomeTrakr: Next Generation Sequencing Network for Food Pathogen Tracability"/>
        </authorList>
    </citation>
    <scope>NUCLEOTIDE SEQUENCE [LARGE SCALE GENOMIC DNA]</scope>
    <source>
        <strain evidence="9 24">ARS-CC9329</strain>
        <strain evidence="5 22">CFSAN008016</strain>
        <strain evidence="1 18">CFSAN060999</strain>
        <strain evidence="3 20">FDA00009539</strain>
        <strain evidence="6 17">FLAG-78586</strain>
        <strain evidence="4 19">NYAG13B12507-5</strain>
    </source>
</reference>
<dbReference type="Proteomes" id="UP000525068">
    <property type="component" value="Unassembled WGS sequence"/>
</dbReference>
<dbReference type="Proteomes" id="UP000478945">
    <property type="component" value="Unassembled WGS sequence"/>
</dbReference>
<dbReference type="Proteomes" id="UP000356407">
    <property type="component" value="Unassembled WGS sequence"/>
</dbReference>
<evidence type="ECO:0000313" key="29">
    <source>
        <dbReference type="Proteomes" id="UP000525068"/>
    </source>
</evidence>
<dbReference type="EMBL" id="AAARIE010000034">
    <property type="protein sequence ID" value="EAE2661494.1"/>
    <property type="molecule type" value="Genomic_DNA"/>
</dbReference>
<accession>A0A393QD08</accession>
<dbReference type="Proteomes" id="UP000378540">
    <property type="component" value="Unassembled WGS sequence"/>
</dbReference>
<evidence type="ECO:0000313" key="16">
    <source>
        <dbReference type="EMBL" id="HAC3054332.1"/>
    </source>
</evidence>
<protein>
    <submittedName>
        <fullName evidence="8">Uncharacterized protein</fullName>
    </submittedName>
</protein>